<reference evidence="1 2" key="1">
    <citation type="journal article" date="2012" name="ISME J.">
        <title>Nitrification expanded: discovery, physiology and genomics of a nitrite-oxidizing bacterium from the phylum Chloroflexi.</title>
        <authorList>
            <person name="Sorokin D.Y."/>
            <person name="Lucker S."/>
            <person name="Vejmelkova D."/>
            <person name="Kostrikina N.A."/>
            <person name="Kleerebezem R."/>
            <person name="Rijpstra W.I."/>
            <person name="Damste J.S."/>
            <person name="Le Paslier D."/>
            <person name="Muyzer G."/>
            <person name="Wagner M."/>
            <person name="van Loosdrecht M.C."/>
            <person name="Daims H."/>
        </authorList>
    </citation>
    <scope>NUCLEOTIDE SEQUENCE [LARGE SCALE GENOMIC DNA]</scope>
    <source>
        <strain evidence="2">none</strain>
    </source>
</reference>
<dbReference type="EMBL" id="CAGS01000446">
    <property type="protein sequence ID" value="CCF85487.1"/>
    <property type="molecule type" value="Genomic_DNA"/>
</dbReference>
<proteinExistence type="predicted"/>
<sequence>MASHEDLVTRIQNVGPGVKVEVATPCNGQPDRAIVRIRYTTNTEWKGVDAILRQDDGFGVPVELVSK</sequence>
<protein>
    <submittedName>
        <fullName evidence="1">Uncharacterized protein</fullName>
    </submittedName>
</protein>
<dbReference type="Proteomes" id="UP000004221">
    <property type="component" value="Unassembled WGS sequence"/>
</dbReference>
<evidence type="ECO:0000313" key="2">
    <source>
        <dbReference type="Proteomes" id="UP000004221"/>
    </source>
</evidence>
<organism evidence="1 2">
    <name type="scientific">Nitrolancea hollandica Lb</name>
    <dbReference type="NCBI Taxonomy" id="1129897"/>
    <lineage>
        <taxon>Bacteria</taxon>
        <taxon>Pseudomonadati</taxon>
        <taxon>Thermomicrobiota</taxon>
        <taxon>Thermomicrobia</taxon>
        <taxon>Sphaerobacterales</taxon>
        <taxon>Sphaerobacterineae</taxon>
        <taxon>Sphaerobacteraceae</taxon>
        <taxon>Nitrolancea</taxon>
    </lineage>
</organism>
<keyword evidence="2" id="KW-1185">Reference proteome</keyword>
<accession>I4ELC5</accession>
<gene>
    <name evidence="1" type="ORF">NITHO_500022</name>
</gene>
<dbReference type="AlphaFoldDB" id="I4ELC5"/>
<comment type="caution">
    <text evidence="1">The sequence shown here is derived from an EMBL/GenBank/DDBJ whole genome shotgun (WGS) entry which is preliminary data.</text>
</comment>
<name>I4ELC5_9BACT</name>
<evidence type="ECO:0000313" key="1">
    <source>
        <dbReference type="EMBL" id="CCF85487.1"/>
    </source>
</evidence>